<name>A0A8H5B004_9AGAR</name>
<dbReference type="EMBL" id="JAACJJ010000047">
    <property type="protein sequence ID" value="KAF5313771.1"/>
    <property type="molecule type" value="Genomic_DNA"/>
</dbReference>
<protein>
    <submittedName>
        <fullName evidence="1">Uncharacterized protein</fullName>
    </submittedName>
</protein>
<organism evidence="1 2">
    <name type="scientific">Psilocybe cf. subviscida</name>
    <dbReference type="NCBI Taxonomy" id="2480587"/>
    <lineage>
        <taxon>Eukaryota</taxon>
        <taxon>Fungi</taxon>
        <taxon>Dikarya</taxon>
        <taxon>Basidiomycota</taxon>
        <taxon>Agaricomycotina</taxon>
        <taxon>Agaricomycetes</taxon>
        <taxon>Agaricomycetidae</taxon>
        <taxon>Agaricales</taxon>
        <taxon>Agaricineae</taxon>
        <taxon>Strophariaceae</taxon>
        <taxon>Psilocybe</taxon>
    </lineage>
</organism>
<evidence type="ECO:0000313" key="2">
    <source>
        <dbReference type="Proteomes" id="UP000567179"/>
    </source>
</evidence>
<proteinExistence type="predicted"/>
<sequence length="239" mass="27341">METGQVKKRLAHDFWTRRLRCCLAAYPPYRLRMAEQRSIGSRTGCRWRKCSPSIPSLRPAKKPRGGGCWMRKARVKSTQERSGLMYVHADKQTTPTFIAPTKFRSPALNFNFARIAVPVFVSATYRRASVAPVLSCASARRHEPGIVGPNHRPLRSDAQHATWLPSRVIIARWALQIVLFKNILYLLQRHSQRPYRVIDDLTDAGRRASADLPLTVSPTQEREQGGGLVYMPTHRKREW</sequence>
<keyword evidence="2" id="KW-1185">Reference proteome</keyword>
<evidence type="ECO:0000313" key="1">
    <source>
        <dbReference type="EMBL" id="KAF5313771.1"/>
    </source>
</evidence>
<reference evidence="1 2" key="1">
    <citation type="journal article" date="2020" name="ISME J.">
        <title>Uncovering the hidden diversity of litter-decomposition mechanisms in mushroom-forming fungi.</title>
        <authorList>
            <person name="Floudas D."/>
            <person name="Bentzer J."/>
            <person name="Ahren D."/>
            <person name="Johansson T."/>
            <person name="Persson P."/>
            <person name="Tunlid A."/>
        </authorList>
    </citation>
    <scope>NUCLEOTIDE SEQUENCE [LARGE SCALE GENOMIC DNA]</scope>
    <source>
        <strain evidence="1 2">CBS 101986</strain>
    </source>
</reference>
<accession>A0A8H5B004</accession>
<gene>
    <name evidence="1" type="ORF">D9619_013685</name>
</gene>
<dbReference type="AlphaFoldDB" id="A0A8H5B004"/>
<dbReference type="Proteomes" id="UP000567179">
    <property type="component" value="Unassembled WGS sequence"/>
</dbReference>
<comment type="caution">
    <text evidence="1">The sequence shown here is derived from an EMBL/GenBank/DDBJ whole genome shotgun (WGS) entry which is preliminary data.</text>
</comment>